<evidence type="ECO:0000256" key="3">
    <source>
        <dbReference type="ARBA" id="ARBA00022729"/>
    </source>
</evidence>
<dbReference type="AlphaFoldDB" id="A0A4Y7R730"/>
<dbReference type="Gene3D" id="3.40.190.10">
    <property type="entry name" value="Periplasmic binding protein-like II"/>
    <property type="match status" value="2"/>
</dbReference>
<dbReference type="GO" id="GO:0015689">
    <property type="term" value="P:molybdate ion transport"/>
    <property type="evidence" value="ECO:0007669"/>
    <property type="project" value="InterPro"/>
</dbReference>
<keyword evidence="4" id="KW-0500">Molybdenum</keyword>
<evidence type="ECO:0000256" key="1">
    <source>
        <dbReference type="ARBA" id="ARBA00009175"/>
    </source>
</evidence>
<keyword evidence="2 4" id="KW-0479">Metal-binding</keyword>
<dbReference type="SUPFAM" id="SSF53850">
    <property type="entry name" value="Periplasmic binding protein-like II"/>
    <property type="match status" value="1"/>
</dbReference>
<dbReference type="EMBL" id="QFGA01000003">
    <property type="protein sequence ID" value="TEB04563.1"/>
    <property type="molecule type" value="Genomic_DNA"/>
</dbReference>
<gene>
    <name evidence="6" type="ORF">Psch_03323</name>
</gene>
<keyword evidence="3 5" id="KW-0732">Signal</keyword>
<name>A0A4Y7R730_9FIRM</name>
<dbReference type="InterPro" id="IPR050682">
    <property type="entry name" value="ModA/WtpA"/>
</dbReference>
<dbReference type="PANTHER" id="PTHR30632">
    <property type="entry name" value="MOLYBDATE-BINDING PERIPLASMIC PROTEIN"/>
    <property type="match status" value="1"/>
</dbReference>
<evidence type="ECO:0000313" key="7">
    <source>
        <dbReference type="Proteomes" id="UP000298324"/>
    </source>
</evidence>
<dbReference type="PANTHER" id="PTHR30632:SF0">
    <property type="entry name" value="SULFATE-BINDING PROTEIN"/>
    <property type="match status" value="1"/>
</dbReference>
<evidence type="ECO:0000256" key="5">
    <source>
        <dbReference type="SAM" id="SignalP"/>
    </source>
</evidence>
<evidence type="ECO:0000313" key="6">
    <source>
        <dbReference type="EMBL" id="TEB04563.1"/>
    </source>
</evidence>
<evidence type="ECO:0000256" key="2">
    <source>
        <dbReference type="ARBA" id="ARBA00022723"/>
    </source>
</evidence>
<sequence>MVKRLVQVLATMFLSLLMAALVTGCGKPSGPSAGGEGSTSQAQGKASLFAYVGANLKDPVSELAQTYEQKTGVKVELTFNNSGALLNQLETMKKGDVYMPGGMPFVEAAQKKGYIEEIAGPIAYHTPVIVTPKGNPAKISKVQDLGRSGLKLVIPDKEATAIGKTVFKTFDKLGITESVEKNSPTYVESPAKVVAAILMGQGDAGIVEYSNTYKNLEKLDVVEIDSAVNIVDQIPCATLNYSNQKDQARDFLEFMKKEGPAVFEKYGFKTKI</sequence>
<protein>
    <submittedName>
        <fullName evidence="6">Putative binding protein</fullName>
    </submittedName>
</protein>
<evidence type="ECO:0000256" key="4">
    <source>
        <dbReference type="PIRSR" id="PIRSR004846-1"/>
    </source>
</evidence>
<feature type="binding site" evidence="4">
    <location>
        <position position="82"/>
    </location>
    <ligand>
        <name>molybdate</name>
        <dbReference type="ChEBI" id="CHEBI:36264"/>
    </ligand>
</feature>
<proteinExistence type="inferred from homology"/>
<feature type="chain" id="PRO_5039532984" evidence="5">
    <location>
        <begin position="20"/>
        <end position="272"/>
    </location>
</feature>
<dbReference type="InterPro" id="IPR005950">
    <property type="entry name" value="ModA"/>
</dbReference>
<dbReference type="Pfam" id="PF13531">
    <property type="entry name" value="SBP_bac_11"/>
    <property type="match status" value="1"/>
</dbReference>
<organism evidence="6 7">
    <name type="scientific">Pelotomaculum schinkii</name>
    <dbReference type="NCBI Taxonomy" id="78350"/>
    <lineage>
        <taxon>Bacteria</taxon>
        <taxon>Bacillati</taxon>
        <taxon>Bacillota</taxon>
        <taxon>Clostridia</taxon>
        <taxon>Eubacteriales</taxon>
        <taxon>Desulfotomaculaceae</taxon>
        <taxon>Pelotomaculum</taxon>
    </lineage>
</organism>
<reference evidence="6 7" key="1">
    <citation type="journal article" date="2018" name="Environ. Microbiol.">
        <title>Novel energy conservation strategies and behaviour of Pelotomaculum schinkii driving syntrophic propionate catabolism.</title>
        <authorList>
            <person name="Hidalgo-Ahumada C.A.P."/>
            <person name="Nobu M.K."/>
            <person name="Narihiro T."/>
            <person name="Tamaki H."/>
            <person name="Liu W.T."/>
            <person name="Kamagata Y."/>
            <person name="Stams A.J.M."/>
            <person name="Imachi H."/>
            <person name="Sousa D.Z."/>
        </authorList>
    </citation>
    <scope>NUCLEOTIDE SEQUENCE [LARGE SCALE GENOMIC DNA]</scope>
    <source>
        <strain evidence="6 7">HH</strain>
    </source>
</reference>
<dbReference type="PROSITE" id="PS51257">
    <property type="entry name" value="PROKAR_LIPOPROTEIN"/>
    <property type="match status" value="1"/>
</dbReference>
<dbReference type="PIRSF" id="PIRSF004846">
    <property type="entry name" value="ModA"/>
    <property type="match status" value="1"/>
</dbReference>
<dbReference type="GO" id="GO:0030973">
    <property type="term" value="F:molybdate ion binding"/>
    <property type="evidence" value="ECO:0007669"/>
    <property type="project" value="TreeGrafter"/>
</dbReference>
<feature type="signal peptide" evidence="5">
    <location>
        <begin position="1"/>
        <end position="19"/>
    </location>
</feature>
<comment type="similarity">
    <text evidence="1">Belongs to the bacterial solute-binding protein ModA family.</text>
</comment>
<comment type="caution">
    <text evidence="6">The sequence shown here is derived from an EMBL/GenBank/DDBJ whole genome shotgun (WGS) entry which is preliminary data.</text>
</comment>
<dbReference type="Proteomes" id="UP000298324">
    <property type="component" value="Unassembled WGS sequence"/>
</dbReference>
<dbReference type="GO" id="GO:0046872">
    <property type="term" value="F:metal ion binding"/>
    <property type="evidence" value="ECO:0007669"/>
    <property type="project" value="UniProtKB-KW"/>
</dbReference>
<keyword evidence="7" id="KW-1185">Reference proteome</keyword>
<accession>A0A4Y7R730</accession>
<dbReference type="NCBIfam" id="TIGR01256">
    <property type="entry name" value="modA"/>
    <property type="match status" value="1"/>
</dbReference>